<name>A0A5Q2RMF9_9ACTN</name>
<keyword evidence="4" id="KW-1185">Reference proteome</keyword>
<keyword evidence="1 3" id="KW-0808">Transferase</keyword>
<dbReference type="CDD" id="cd02440">
    <property type="entry name" value="AdoMet_MTases"/>
    <property type="match status" value="1"/>
</dbReference>
<dbReference type="KEGG" id="atq:GH723_14055"/>
<dbReference type="Pfam" id="PF08241">
    <property type="entry name" value="Methyltransf_11"/>
    <property type="match status" value="1"/>
</dbReference>
<keyword evidence="3" id="KW-0489">Methyltransferase</keyword>
<dbReference type="InterPro" id="IPR050447">
    <property type="entry name" value="Erg6_SMT_methyltransf"/>
</dbReference>
<dbReference type="Proteomes" id="UP000334019">
    <property type="component" value="Chromosome"/>
</dbReference>
<feature type="domain" description="Methyltransferase type 11" evidence="2">
    <location>
        <begin position="66"/>
        <end position="163"/>
    </location>
</feature>
<dbReference type="RefSeq" id="WP_153760238.1">
    <property type="nucleotide sequence ID" value="NZ_CP045851.1"/>
</dbReference>
<dbReference type="GO" id="GO:0008757">
    <property type="term" value="F:S-adenosylmethionine-dependent methyltransferase activity"/>
    <property type="evidence" value="ECO:0007669"/>
    <property type="project" value="InterPro"/>
</dbReference>
<dbReference type="GO" id="GO:0032259">
    <property type="term" value="P:methylation"/>
    <property type="evidence" value="ECO:0007669"/>
    <property type="project" value="UniProtKB-KW"/>
</dbReference>
<sequence>MTSVADHYRRSNALELVTAALDDIAPDGRQLTLDELAGFDHFHTAGAVATERMAALLSPTASDVVLDAGCGLGGPARHLADRFGCRIVGVDLTPMFVEVGRLLNRRTGLDELVDLRVGDVTALDLSDASVDHAWTQHVAMNIADRAGFYAEIRRVLRPGGRFATFDVIDGGGGELLLPVPWATEPHQSHLVTRDEQRRLVTGAGFRVDVEEDPADELLPAMRAMLSEPPTNGLTTATFIDDIETKGPMYLRNLAEGRTALSLLVCTAV</sequence>
<dbReference type="InterPro" id="IPR013216">
    <property type="entry name" value="Methyltransf_11"/>
</dbReference>
<gene>
    <name evidence="3" type="ORF">GH723_14055</name>
</gene>
<organism evidence="3 4">
    <name type="scientific">Actinomarinicola tropica</name>
    <dbReference type="NCBI Taxonomy" id="2789776"/>
    <lineage>
        <taxon>Bacteria</taxon>
        <taxon>Bacillati</taxon>
        <taxon>Actinomycetota</taxon>
        <taxon>Acidimicrobiia</taxon>
        <taxon>Acidimicrobiales</taxon>
        <taxon>Iamiaceae</taxon>
        <taxon>Actinomarinicola</taxon>
    </lineage>
</organism>
<accession>A0A5Q2RMF9</accession>
<dbReference type="PANTHER" id="PTHR44068:SF11">
    <property type="entry name" value="GERANYL DIPHOSPHATE 2-C-METHYLTRANSFERASE"/>
    <property type="match status" value="1"/>
</dbReference>
<dbReference type="Gene3D" id="3.40.50.150">
    <property type="entry name" value="Vaccinia Virus protein VP39"/>
    <property type="match status" value="1"/>
</dbReference>
<protein>
    <submittedName>
        <fullName evidence="3">Methyltransferase domain-containing protein</fullName>
    </submittedName>
</protein>
<evidence type="ECO:0000259" key="2">
    <source>
        <dbReference type="Pfam" id="PF08241"/>
    </source>
</evidence>
<dbReference type="PANTHER" id="PTHR44068">
    <property type="entry name" value="ZGC:194242"/>
    <property type="match status" value="1"/>
</dbReference>
<evidence type="ECO:0000313" key="3">
    <source>
        <dbReference type="EMBL" id="QGG96132.1"/>
    </source>
</evidence>
<proteinExistence type="predicted"/>
<reference evidence="3 4" key="1">
    <citation type="submission" date="2019-11" db="EMBL/GenBank/DDBJ databases">
        <authorList>
            <person name="He Y."/>
        </authorList>
    </citation>
    <scope>NUCLEOTIDE SEQUENCE [LARGE SCALE GENOMIC DNA]</scope>
    <source>
        <strain evidence="3 4">SCSIO 58843</strain>
    </source>
</reference>
<evidence type="ECO:0000313" key="4">
    <source>
        <dbReference type="Proteomes" id="UP000334019"/>
    </source>
</evidence>
<dbReference type="SUPFAM" id="SSF53335">
    <property type="entry name" value="S-adenosyl-L-methionine-dependent methyltransferases"/>
    <property type="match status" value="1"/>
</dbReference>
<evidence type="ECO:0000256" key="1">
    <source>
        <dbReference type="ARBA" id="ARBA00022679"/>
    </source>
</evidence>
<dbReference type="AlphaFoldDB" id="A0A5Q2RMF9"/>
<dbReference type="InterPro" id="IPR029063">
    <property type="entry name" value="SAM-dependent_MTases_sf"/>
</dbReference>
<dbReference type="EMBL" id="CP045851">
    <property type="protein sequence ID" value="QGG96132.1"/>
    <property type="molecule type" value="Genomic_DNA"/>
</dbReference>